<evidence type="ECO:0000313" key="2">
    <source>
        <dbReference type="Proteomes" id="UP000636187"/>
    </source>
</evidence>
<organism evidence="1 2">
    <name type="scientific">Microcystis flos-aquae FACHB-1344</name>
    <dbReference type="NCBI Taxonomy" id="2692899"/>
    <lineage>
        <taxon>Bacteria</taxon>
        <taxon>Bacillati</taxon>
        <taxon>Cyanobacteriota</taxon>
        <taxon>Cyanophyceae</taxon>
        <taxon>Oscillatoriophycideae</taxon>
        <taxon>Chroococcales</taxon>
        <taxon>Microcystaceae</taxon>
        <taxon>Microcystis</taxon>
    </lineage>
</organism>
<dbReference type="Proteomes" id="UP000636187">
    <property type="component" value="Unassembled WGS sequence"/>
</dbReference>
<reference evidence="1 2" key="1">
    <citation type="journal article" date="2020" name="ISME J.">
        <title>Comparative genomics reveals insights into cyanobacterial evolution and habitat adaptation.</title>
        <authorList>
            <person name="Chen M.Y."/>
            <person name="Teng W.K."/>
            <person name="Zhao L."/>
            <person name="Hu C.X."/>
            <person name="Zhou Y.K."/>
            <person name="Han B.P."/>
            <person name="Song L.R."/>
            <person name="Shu W.S."/>
        </authorList>
    </citation>
    <scope>NUCLEOTIDE SEQUENCE [LARGE SCALE GENOMIC DNA]</scope>
    <source>
        <strain evidence="1 2">FACHB-1344</strain>
    </source>
</reference>
<accession>A0ABR8I0L9</accession>
<comment type="caution">
    <text evidence="1">The sequence shown here is derived from an EMBL/GenBank/DDBJ whole genome shotgun (WGS) entry which is preliminary data.</text>
</comment>
<proteinExistence type="predicted"/>
<protein>
    <submittedName>
        <fullName evidence="1">Uncharacterized protein</fullName>
    </submittedName>
</protein>
<keyword evidence="2" id="KW-1185">Reference proteome</keyword>
<dbReference type="EMBL" id="JACJSW010000241">
    <property type="protein sequence ID" value="MBD2624832.1"/>
    <property type="molecule type" value="Genomic_DNA"/>
</dbReference>
<dbReference type="RefSeq" id="WP_190723836.1">
    <property type="nucleotide sequence ID" value="NZ_JACJSW010000241.1"/>
</dbReference>
<gene>
    <name evidence="1" type="ORF">H6G48_25545</name>
</gene>
<name>A0ABR8I0L9_9CHRO</name>
<evidence type="ECO:0000313" key="1">
    <source>
        <dbReference type="EMBL" id="MBD2624832.1"/>
    </source>
</evidence>
<sequence>MVYSNFKLDELVKLVDLTIREPSELFTSIPEVESSEHLITNLQETVDLAVAINTEKARSEMIIAPVLLELRRKLKHQISLFSGVDFTVDGVCDFIISKNPEQLLIC</sequence>